<dbReference type="GO" id="GO:0120147">
    <property type="term" value="F:formylglycine-generating oxidase activity"/>
    <property type="evidence" value="ECO:0007669"/>
    <property type="project" value="TreeGrafter"/>
</dbReference>
<proteinExistence type="predicted"/>
<dbReference type="InterPro" id="IPR051043">
    <property type="entry name" value="Sulfatase_Mod_Factor_Kinase"/>
</dbReference>
<dbReference type="InterPro" id="IPR016187">
    <property type="entry name" value="CTDL_fold"/>
</dbReference>
<keyword evidence="1" id="KW-0732">Signal</keyword>
<evidence type="ECO:0000259" key="2">
    <source>
        <dbReference type="Pfam" id="PF03781"/>
    </source>
</evidence>
<dbReference type="Gene3D" id="3.90.1580.10">
    <property type="entry name" value="paralog of FGE (formylglycine-generating enzyme)"/>
    <property type="match status" value="1"/>
</dbReference>
<evidence type="ECO:0000313" key="4">
    <source>
        <dbReference type="Proteomes" id="UP000290848"/>
    </source>
</evidence>
<dbReference type="RefSeq" id="WP_128768503.1">
    <property type="nucleotide sequence ID" value="NZ_RXOC01000003.1"/>
</dbReference>
<feature type="chain" id="PRO_5020939421" evidence="1">
    <location>
        <begin position="26"/>
        <end position="364"/>
    </location>
</feature>
<sequence>MKRNTLTYILLFSCISVFFSFCNQNKETVNNQDSKDSTGVAKINLEDISFNGDTSKRGMVRIPGGTFMMGGDNDQASEDEYPKHKVMVDPFWMDEHEVTNAQFDAFVKATGYITTAEQKPDWEEMKKQLPPDTPKPDESELVAASLVFTPPSHSVDLNDYSQWWSWVPGANWKHPTGPGSDIEGKENYPVVHVSWDDAVAYCKWAGKRLPSEAEWEFAARGGLINNIYPWGNEHINDRKPKANSWEGSFPDKNTAIDGFSGLAPVKSFSPNGYRLYDMAGNVWEWCSDWYRNDYYKTVSNPHGVKNPQGPSDSYDPDEPYVPKRVARGGSFMCNDSYCSGYRVARRMKTSHDSGMSNMGFRCVR</sequence>
<organism evidence="3 4">
    <name type="scientific">Arcticibacter tournemirensis</name>
    <dbReference type="NCBI Taxonomy" id="699437"/>
    <lineage>
        <taxon>Bacteria</taxon>
        <taxon>Pseudomonadati</taxon>
        <taxon>Bacteroidota</taxon>
        <taxon>Sphingobacteriia</taxon>
        <taxon>Sphingobacteriales</taxon>
        <taxon>Sphingobacteriaceae</taxon>
        <taxon>Arcticibacter</taxon>
    </lineage>
</organism>
<dbReference type="AlphaFoldDB" id="A0A4Q0MD06"/>
<dbReference type="PANTHER" id="PTHR23150:SF19">
    <property type="entry name" value="FORMYLGLYCINE-GENERATING ENZYME"/>
    <property type="match status" value="1"/>
</dbReference>
<gene>
    <name evidence="3" type="ORF">EKH83_06085</name>
</gene>
<dbReference type="Proteomes" id="UP000290848">
    <property type="component" value="Unassembled WGS sequence"/>
</dbReference>
<feature type="domain" description="Sulfatase-modifying factor enzyme-like" evidence="2">
    <location>
        <begin position="57"/>
        <end position="364"/>
    </location>
</feature>
<dbReference type="EMBL" id="RXOC01000003">
    <property type="protein sequence ID" value="RXF71257.1"/>
    <property type="molecule type" value="Genomic_DNA"/>
</dbReference>
<accession>A0A4Q0MD06</accession>
<dbReference type="PANTHER" id="PTHR23150">
    <property type="entry name" value="SULFATASE MODIFYING FACTOR 1, 2"/>
    <property type="match status" value="1"/>
</dbReference>
<dbReference type="InterPro" id="IPR042095">
    <property type="entry name" value="SUMF_sf"/>
</dbReference>
<feature type="signal peptide" evidence="1">
    <location>
        <begin position="1"/>
        <end position="25"/>
    </location>
</feature>
<evidence type="ECO:0000313" key="3">
    <source>
        <dbReference type="EMBL" id="RXF71257.1"/>
    </source>
</evidence>
<evidence type="ECO:0000256" key="1">
    <source>
        <dbReference type="SAM" id="SignalP"/>
    </source>
</evidence>
<dbReference type="Pfam" id="PF03781">
    <property type="entry name" value="FGE-sulfatase"/>
    <property type="match status" value="1"/>
</dbReference>
<dbReference type="InterPro" id="IPR005532">
    <property type="entry name" value="SUMF_dom"/>
</dbReference>
<name>A0A4Q0MD06_9SPHI</name>
<dbReference type="SUPFAM" id="SSF56436">
    <property type="entry name" value="C-type lectin-like"/>
    <property type="match status" value="1"/>
</dbReference>
<protein>
    <submittedName>
        <fullName evidence="3">Formylglycine-generating enzyme family protein</fullName>
    </submittedName>
</protein>
<reference evidence="3 4" key="1">
    <citation type="submission" date="2018-12" db="EMBL/GenBank/DDBJ databases">
        <title>The Draft Genome Sequence of the Soil Bacterium Pedobacter tournemirensis R1.</title>
        <authorList>
            <person name="He J."/>
        </authorList>
    </citation>
    <scope>NUCLEOTIDE SEQUENCE [LARGE SCALE GENOMIC DNA]</scope>
    <source>
        <strain evidence="3 4">R1</strain>
    </source>
</reference>
<comment type="caution">
    <text evidence="3">The sequence shown here is derived from an EMBL/GenBank/DDBJ whole genome shotgun (WGS) entry which is preliminary data.</text>
</comment>